<feature type="transmembrane region" description="Helical" evidence="1">
    <location>
        <begin position="38"/>
        <end position="57"/>
    </location>
</feature>
<dbReference type="Proteomes" id="UP000315753">
    <property type="component" value="Unassembled WGS sequence"/>
</dbReference>
<feature type="transmembrane region" description="Helical" evidence="1">
    <location>
        <begin position="7"/>
        <end position="26"/>
    </location>
</feature>
<dbReference type="SUPFAM" id="SSF81442">
    <property type="entry name" value="Cytochrome c oxidase subunit I-like"/>
    <property type="match status" value="1"/>
</dbReference>
<keyword evidence="3" id="KW-1185">Reference proteome</keyword>
<comment type="caution">
    <text evidence="2">The sequence shown here is derived from an EMBL/GenBank/DDBJ whole genome shotgun (WGS) entry which is preliminary data.</text>
</comment>
<keyword evidence="1" id="KW-0472">Membrane</keyword>
<feature type="transmembrane region" description="Helical" evidence="1">
    <location>
        <begin position="69"/>
        <end position="89"/>
    </location>
</feature>
<evidence type="ECO:0000313" key="2">
    <source>
        <dbReference type="EMBL" id="TQE91065.1"/>
    </source>
</evidence>
<evidence type="ECO:0000313" key="3">
    <source>
        <dbReference type="Proteomes" id="UP000315753"/>
    </source>
</evidence>
<keyword evidence="1" id="KW-0812">Transmembrane</keyword>
<protein>
    <submittedName>
        <fullName evidence="2">Cytochrome-c oxidase</fullName>
    </submittedName>
</protein>
<dbReference type="AlphaFoldDB" id="A0A540V2T4"/>
<dbReference type="Gene3D" id="1.20.210.10">
    <property type="entry name" value="Cytochrome c oxidase-like, subunit I domain"/>
    <property type="match status" value="1"/>
</dbReference>
<organism evidence="2 3">
    <name type="scientific">Ureibacillus terrenus</name>
    <dbReference type="NCBI Taxonomy" id="118246"/>
    <lineage>
        <taxon>Bacteria</taxon>
        <taxon>Bacillati</taxon>
        <taxon>Bacillota</taxon>
        <taxon>Bacilli</taxon>
        <taxon>Bacillales</taxon>
        <taxon>Caryophanaceae</taxon>
        <taxon>Ureibacillus</taxon>
    </lineage>
</organism>
<dbReference type="RefSeq" id="WP_141602049.1">
    <property type="nucleotide sequence ID" value="NZ_JARMSB010000024.1"/>
</dbReference>
<accession>A0A540V2T4</accession>
<name>A0A540V2T4_9BACL</name>
<evidence type="ECO:0000256" key="1">
    <source>
        <dbReference type="SAM" id="Phobius"/>
    </source>
</evidence>
<proteinExistence type="predicted"/>
<sequence length="128" mass="14063">MKGAIWIRLAALYLIIGVLVGLFMSYTLDLQWDSAHAHVNLVGFASTALFGVIYSVYPKAAVNSTGKVHFWLHNLGIPIFLISAFLVQVDNLLDAAHILTYIGGGAFFLGTLFFAYNAFQYINDSSTK</sequence>
<dbReference type="InterPro" id="IPR036927">
    <property type="entry name" value="Cyt_c_oxase-like_su1_sf"/>
</dbReference>
<gene>
    <name evidence="2" type="ORF">FKZ59_07055</name>
</gene>
<dbReference type="EMBL" id="VIGD01000007">
    <property type="protein sequence ID" value="TQE91065.1"/>
    <property type="molecule type" value="Genomic_DNA"/>
</dbReference>
<dbReference type="OrthoDB" id="9808748at2"/>
<feature type="transmembrane region" description="Helical" evidence="1">
    <location>
        <begin position="95"/>
        <end position="119"/>
    </location>
</feature>
<keyword evidence="1" id="KW-1133">Transmembrane helix</keyword>
<reference evidence="2 3" key="1">
    <citation type="submission" date="2019-06" db="EMBL/GenBank/DDBJ databases">
        <title>Genome sequence of Ureibacillus terrenus.</title>
        <authorList>
            <person name="Maclea K.S."/>
            <person name="Simoes M."/>
        </authorList>
    </citation>
    <scope>NUCLEOTIDE SEQUENCE [LARGE SCALE GENOMIC DNA]</scope>
    <source>
        <strain evidence="2 3">ATCC BAA-384</strain>
    </source>
</reference>